<keyword evidence="3" id="KW-1185">Reference proteome</keyword>
<dbReference type="KEGG" id="ptan:CRYO30217_00657"/>
<dbReference type="InterPro" id="IPR029058">
    <property type="entry name" value="AB_hydrolase_fold"/>
</dbReference>
<dbReference type="Gene3D" id="3.40.50.1820">
    <property type="entry name" value="alpha/beta hydrolase"/>
    <property type="match status" value="1"/>
</dbReference>
<dbReference type="SUPFAM" id="SSF53474">
    <property type="entry name" value="alpha/beta-Hydrolases"/>
    <property type="match status" value="1"/>
</dbReference>
<dbReference type="Pfam" id="PF12146">
    <property type="entry name" value="Hydrolase_4"/>
    <property type="match status" value="1"/>
</dbReference>
<dbReference type="EMBL" id="OU015584">
    <property type="protein sequence ID" value="CAG5078383.1"/>
    <property type="molecule type" value="Genomic_DNA"/>
</dbReference>
<name>A0A916N968_9FLAO</name>
<evidence type="ECO:0000313" key="3">
    <source>
        <dbReference type="Proteomes" id="UP000683507"/>
    </source>
</evidence>
<protein>
    <recommendedName>
        <fullName evidence="1">Serine aminopeptidase S33 domain-containing protein</fullName>
    </recommendedName>
</protein>
<organism evidence="2 3">
    <name type="scientific">Parvicella tangerina</name>
    <dbReference type="NCBI Taxonomy" id="2829795"/>
    <lineage>
        <taxon>Bacteria</taxon>
        <taxon>Pseudomonadati</taxon>
        <taxon>Bacteroidota</taxon>
        <taxon>Flavobacteriia</taxon>
        <taxon>Flavobacteriales</taxon>
        <taxon>Parvicellaceae</taxon>
        <taxon>Parvicella</taxon>
    </lineage>
</organism>
<evidence type="ECO:0000259" key="1">
    <source>
        <dbReference type="Pfam" id="PF12146"/>
    </source>
</evidence>
<dbReference type="PANTHER" id="PTHR42886:SF29">
    <property type="entry name" value="PUMMELIG, ISOFORM A"/>
    <property type="match status" value="1"/>
</dbReference>
<dbReference type="PANTHER" id="PTHR42886">
    <property type="entry name" value="RE40534P-RELATED"/>
    <property type="match status" value="1"/>
</dbReference>
<proteinExistence type="predicted"/>
<reference evidence="2" key="1">
    <citation type="submission" date="2021-04" db="EMBL/GenBank/DDBJ databases">
        <authorList>
            <person name="Rodrigo-Torres L."/>
            <person name="Arahal R. D."/>
            <person name="Lucena T."/>
        </authorList>
    </citation>
    <scope>NUCLEOTIDE SEQUENCE</scope>
    <source>
        <strain evidence="2">AS29M-1</strain>
    </source>
</reference>
<dbReference type="Proteomes" id="UP000683507">
    <property type="component" value="Chromosome"/>
</dbReference>
<dbReference type="AlphaFoldDB" id="A0A916N968"/>
<evidence type="ECO:0000313" key="2">
    <source>
        <dbReference type="EMBL" id="CAG5078383.1"/>
    </source>
</evidence>
<feature type="domain" description="Serine aminopeptidase S33" evidence="1">
    <location>
        <begin position="21"/>
        <end position="153"/>
    </location>
</feature>
<dbReference type="InterPro" id="IPR022742">
    <property type="entry name" value="Hydrolase_4"/>
</dbReference>
<accession>A0A916N968</accession>
<dbReference type="RefSeq" id="WP_258540886.1">
    <property type="nucleotide sequence ID" value="NZ_OU015584.1"/>
</dbReference>
<gene>
    <name evidence="2" type="ORF">CRYO30217_00657</name>
</gene>
<sequence>MKESIVIEERILADITFAENSEWMVVFCHGYKGYKDWGAWNLVADHFSKNGIDFLKFNFSLNGGTLSDPIDFPDLDAFGRNTYSQEVIDTNAVISFICENYPEKEIAIIGHSRGGGIATLVAAQNDCVSRLITWAGVCDFKRRFPKNKELEEWQRTGVRYVLNGRTKQKMPHFYSFYEDFLIHEKELDILNWTSKITIPHLIIHGEEDEAVNSSEAKELHAVNPESELLIVTGGHTFGSKHPWIKKELPTALRTVVDQSIKFVK</sequence>